<dbReference type="GO" id="GO:0016491">
    <property type="term" value="F:oxidoreductase activity"/>
    <property type="evidence" value="ECO:0007669"/>
    <property type="project" value="UniProtKB-KW"/>
</dbReference>
<evidence type="ECO:0000313" key="3">
    <source>
        <dbReference type="EMBL" id="KAF5095927.1"/>
    </source>
</evidence>
<dbReference type="AlphaFoldDB" id="A0A9P5G2C2"/>
<dbReference type="InterPro" id="IPR005123">
    <property type="entry name" value="Oxoglu/Fe-dep_dioxygenase_dom"/>
</dbReference>
<dbReference type="InterPro" id="IPR026992">
    <property type="entry name" value="DIOX_N"/>
</dbReference>
<comment type="similarity">
    <text evidence="1">Belongs to the iron/ascorbate-dependent oxidoreductase family.</text>
</comment>
<dbReference type="GO" id="GO:0044283">
    <property type="term" value="P:small molecule biosynthetic process"/>
    <property type="evidence" value="ECO:0007669"/>
    <property type="project" value="UniProtKB-ARBA"/>
</dbReference>
<evidence type="ECO:0000259" key="2">
    <source>
        <dbReference type="PROSITE" id="PS51471"/>
    </source>
</evidence>
<comment type="caution">
    <text evidence="3">The sequence shown here is derived from an EMBL/GenBank/DDBJ whole genome shotgun (WGS) entry which is preliminary data.</text>
</comment>
<dbReference type="InterPro" id="IPR027443">
    <property type="entry name" value="IPNS-like_sf"/>
</dbReference>
<feature type="domain" description="Fe2OG dioxygenase" evidence="2">
    <location>
        <begin position="177"/>
        <end position="296"/>
    </location>
</feature>
<keyword evidence="1" id="KW-0560">Oxidoreductase</keyword>
<dbReference type="InterPro" id="IPR050231">
    <property type="entry name" value="Iron_ascorbate_oxido_reductase"/>
</dbReference>
<gene>
    <name evidence="3" type="ORF">DV451_004484</name>
</gene>
<reference evidence="3" key="1">
    <citation type="journal article" date="2020" name="Front. Microbiol.">
        <title>Phenotypic and Genetic Characterization of the Cheese Ripening Yeast Geotrichum candidum.</title>
        <authorList>
            <person name="Perkins V."/>
            <person name="Vignola S."/>
            <person name="Lessard M.H."/>
            <person name="Plante P.L."/>
            <person name="Corbeil J."/>
            <person name="Dugat-Bony E."/>
            <person name="Frenette M."/>
            <person name="Labrie S."/>
        </authorList>
    </citation>
    <scope>NUCLEOTIDE SEQUENCE</scope>
    <source>
        <strain evidence="3">LMA-70</strain>
    </source>
</reference>
<organism evidence="3 4">
    <name type="scientific">Geotrichum candidum</name>
    <name type="common">Oospora lactis</name>
    <name type="synonym">Dipodascus geotrichum</name>
    <dbReference type="NCBI Taxonomy" id="1173061"/>
    <lineage>
        <taxon>Eukaryota</taxon>
        <taxon>Fungi</taxon>
        <taxon>Dikarya</taxon>
        <taxon>Ascomycota</taxon>
        <taxon>Saccharomycotina</taxon>
        <taxon>Dipodascomycetes</taxon>
        <taxon>Dipodascales</taxon>
        <taxon>Dipodascaceae</taxon>
        <taxon>Geotrichum</taxon>
    </lineage>
</organism>
<dbReference type="Gene3D" id="2.60.120.330">
    <property type="entry name" value="B-lactam Antibiotic, Isopenicillin N Synthase, Chain"/>
    <property type="match status" value="1"/>
</dbReference>
<dbReference type="Pfam" id="PF03171">
    <property type="entry name" value="2OG-FeII_Oxy"/>
    <property type="match status" value="1"/>
</dbReference>
<sequence>MSFTSVPIIDFSLAKDPATKPQFLEDLKHALFTVGFLYLINHGLETEAKSVLDLAPSTFDLPSQETKNSISMVKSGPYFVGYSALGAEFTNKALDFREQYDFGSSETVDPLAESRPDQEWRRLRGPSPYLPDDIVPGFESTVKTYLNGMNNLAEEFLKVVAECLNLPADTLLQYQDVMNRLKIVKYPPPSTAEVKSLNKNDNKTLHNGTAFQGVGPHKDSSNLFTFVLQDNVGGLEVLNSEGKWIPVTPIENSFVVNIAQGFEALTGGRCSATTHQVVVDPSNKETRYSIPYFHGVRLDLTRQDIEKQLSDIAGRIPEPKDQKKRAVDVPSEFIQPQYKCFGEAHLRNRVVSHKDVAERWYADLHQKYNNGQQN</sequence>
<proteinExistence type="inferred from homology"/>
<dbReference type="PANTHER" id="PTHR47990">
    <property type="entry name" value="2-OXOGLUTARATE (2OG) AND FE(II)-DEPENDENT OXYGENASE SUPERFAMILY PROTEIN-RELATED"/>
    <property type="match status" value="1"/>
</dbReference>
<dbReference type="EMBL" id="QQZK01000132">
    <property type="protein sequence ID" value="KAF5095927.1"/>
    <property type="molecule type" value="Genomic_DNA"/>
</dbReference>
<keyword evidence="1" id="KW-0408">Iron</keyword>
<reference evidence="3" key="2">
    <citation type="submission" date="2020-01" db="EMBL/GenBank/DDBJ databases">
        <authorList>
            <person name="Perkins V."/>
            <person name="Lessard M.-H."/>
            <person name="Dugat-Bony E."/>
            <person name="Frenette M."/>
            <person name="Labrie S."/>
        </authorList>
    </citation>
    <scope>NUCLEOTIDE SEQUENCE</scope>
    <source>
        <strain evidence="3">LMA-70</strain>
    </source>
</reference>
<dbReference type="Pfam" id="PF14226">
    <property type="entry name" value="DIOX_N"/>
    <property type="match status" value="1"/>
</dbReference>
<name>A0A9P5G2C2_GEOCN</name>
<evidence type="ECO:0000256" key="1">
    <source>
        <dbReference type="RuleBase" id="RU003682"/>
    </source>
</evidence>
<accession>A0A9P5G2C2</accession>
<dbReference type="PROSITE" id="PS51471">
    <property type="entry name" value="FE2OG_OXY"/>
    <property type="match status" value="1"/>
</dbReference>
<evidence type="ECO:0000313" key="4">
    <source>
        <dbReference type="Proteomes" id="UP000750522"/>
    </source>
</evidence>
<keyword evidence="1" id="KW-0479">Metal-binding</keyword>
<dbReference type="GO" id="GO:0046872">
    <property type="term" value="F:metal ion binding"/>
    <property type="evidence" value="ECO:0007669"/>
    <property type="project" value="UniProtKB-KW"/>
</dbReference>
<dbReference type="Proteomes" id="UP000750522">
    <property type="component" value="Unassembled WGS sequence"/>
</dbReference>
<dbReference type="InterPro" id="IPR044861">
    <property type="entry name" value="IPNS-like_FE2OG_OXY"/>
</dbReference>
<dbReference type="SUPFAM" id="SSF51197">
    <property type="entry name" value="Clavaminate synthase-like"/>
    <property type="match status" value="1"/>
</dbReference>
<protein>
    <recommendedName>
        <fullName evidence="2">Fe2OG dioxygenase domain-containing protein</fullName>
    </recommendedName>
</protein>